<accession>A0A1Y1Z2Q8</accession>
<sequence length="356" mass="40798">MALEPMYPSTDLDLGRQEIRLVELLDGSESETISLRFHRRVLDDSLDFTALSYMWGDPDETRTILLDGTTFVIRENLWQFLSEVRRQGTYRKTLLWIDAICINQGNIRERNHQVELMGDLYSKATLVAAWLGVAGNGSDVAMDLLNRRFCNSCEASHRIGFHYISYRCLERTELSTIEVLLSRPYWRRVWITQEVILAKRVVLHCGQRLFEIPPSNEECPAPGLIWDSVGTIGGSILDSRRNWHQQDGAKGGFDFVTMARTSAWLQSSDVRDRIYALKGLLHPSELSRFNISVDYHLSPAELYMSLTEALEVAGLSDYDFRFTTSMLCIIFISLKRKGDVEMSVPENSSRQRTLVE</sequence>
<comment type="caution">
    <text evidence="2">The sequence shown here is derived from an EMBL/GenBank/DDBJ whole genome shotgun (WGS) entry which is preliminary data.</text>
</comment>
<dbReference type="InterPro" id="IPR010730">
    <property type="entry name" value="HET"/>
</dbReference>
<keyword evidence="3" id="KW-1185">Reference proteome</keyword>
<gene>
    <name evidence="2" type="ORF">BCR34DRAFT_572625</name>
</gene>
<organism evidence="2 3">
    <name type="scientific">Clohesyomyces aquaticus</name>
    <dbReference type="NCBI Taxonomy" id="1231657"/>
    <lineage>
        <taxon>Eukaryota</taxon>
        <taxon>Fungi</taxon>
        <taxon>Dikarya</taxon>
        <taxon>Ascomycota</taxon>
        <taxon>Pezizomycotina</taxon>
        <taxon>Dothideomycetes</taxon>
        <taxon>Pleosporomycetidae</taxon>
        <taxon>Pleosporales</taxon>
        <taxon>Lindgomycetaceae</taxon>
        <taxon>Clohesyomyces</taxon>
    </lineage>
</organism>
<proteinExistence type="predicted"/>
<feature type="domain" description="Heterokaryon incompatibility" evidence="1">
    <location>
        <begin position="48"/>
        <end position="194"/>
    </location>
</feature>
<dbReference type="Proteomes" id="UP000193144">
    <property type="component" value="Unassembled WGS sequence"/>
</dbReference>
<reference evidence="2 3" key="1">
    <citation type="submission" date="2016-07" db="EMBL/GenBank/DDBJ databases">
        <title>Pervasive Adenine N6-methylation of Active Genes in Fungi.</title>
        <authorList>
            <consortium name="DOE Joint Genome Institute"/>
            <person name="Mondo S.J."/>
            <person name="Dannebaum R.O."/>
            <person name="Kuo R.C."/>
            <person name="Labutti K."/>
            <person name="Haridas S."/>
            <person name="Kuo A."/>
            <person name="Salamov A."/>
            <person name="Ahrendt S.R."/>
            <person name="Lipzen A."/>
            <person name="Sullivan W."/>
            <person name="Andreopoulos W.B."/>
            <person name="Clum A."/>
            <person name="Lindquist E."/>
            <person name="Daum C."/>
            <person name="Ramamoorthy G.K."/>
            <person name="Gryganskyi A."/>
            <person name="Culley D."/>
            <person name="Magnuson J.K."/>
            <person name="James T.Y."/>
            <person name="O'Malley M.A."/>
            <person name="Stajich J.E."/>
            <person name="Spatafora J.W."/>
            <person name="Visel A."/>
            <person name="Grigoriev I.V."/>
        </authorList>
    </citation>
    <scope>NUCLEOTIDE SEQUENCE [LARGE SCALE GENOMIC DNA]</scope>
    <source>
        <strain evidence="2 3">CBS 115471</strain>
    </source>
</reference>
<evidence type="ECO:0000313" key="3">
    <source>
        <dbReference type="Proteomes" id="UP000193144"/>
    </source>
</evidence>
<dbReference type="InterPro" id="IPR052895">
    <property type="entry name" value="HetReg/Transcr_Mod"/>
</dbReference>
<dbReference type="OrthoDB" id="194358at2759"/>
<evidence type="ECO:0000313" key="2">
    <source>
        <dbReference type="EMBL" id="ORY04568.1"/>
    </source>
</evidence>
<dbReference type="STRING" id="1231657.A0A1Y1Z2Q8"/>
<protein>
    <submittedName>
        <fullName evidence="2">Heterokaryon incompatibility protein-domain-containing protein</fullName>
    </submittedName>
</protein>
<evidence type="ECO:0000259" key="1">
    <source>
        <dbReference type="Pfam" id="PF06985"/>
    </source>
</evidence>
<dbReference type="PANTHER" id="PTHR24148:SF73">
    <property type="entry name" value="HET DOMAIN PROTEIN (AFU_ORTHOLOGUE AFUA_8G01020)"/>
    <property type="match status" value="1"/>
</dbReference>
<dbReference type="Pfam" id="PF06985">
    <property type="entry name" value="HET"/>
    <property type="match status" value="1"/>
</dbReference>
<dbReference type="PANTHER" id="PTHR24148">
    <property type="entry name" value="ANKYRIN REPEAT DOMAIN-CONTAINING PROTEIN 39 HOMOLOG-RELATED"/>
    <property type="match status" value="1"/>
</dbReference>
<dbReference type="AlphaFoldDB" id="A0A1Y1Z2Q8"/>
<name>A0A1Y1Z2Q8_9PLEO</name>
<dbReference type="EMBL" id="MCFA01000134">
    <property type="protein sequence ID" value="ORY04568.1"/>
    <property type="molecule type" value="Genomic_DNA"/>
</dbReference>